<reference evidence="15" key="1">
    <citation type="submission" date="2020-10" db="EMBL/GenBank/DDBJ databases">
        <authorList>
            <person name="Han B."/>
            <person name="Lu T."/>
            <person name="Zhao Q."/>
            <person name="Huang X."/>
            <person name="Zhao Y."/>
        </authorList>
    </citation>
    <scope>NUCLEOTIDE SEQUENCE</scope>
</reference>
<dbReference type="PANTHER" id="PTHR46913">
    <property type="entry name" value="RING-H2 FINGER PROTEIN ATL16"/>
    <property type="match status" value="1"/>
</dbReference>
<evidence type="ECO:0000256" key="8">
    <source>
        <dbReference type="ARBA" id="ARBA00022771"/>
    </source>
</evidence>
<evidence type="ECO:0000256" key="5">
    <source>
        <dbReference type="ARBA" id="ARBA00022679"/>
    </source>
</evidence>
<dbReference type="EC" id="2.3.2.27" evidence="4"/>
<organism evidence="15 16">
    <name type="scientific">Miscanthus lutarioriparius</name>
    <dbReference type="NCBI Taxonomy" id="422564"/>
    <lineage>
        <taxon>Eukaryota</taxon>
        <taxon>Viridiplantae</taxon>
        <taxon>Streptophyta</taxon>
        <taxon>Embryophyta</taxon>
        <taxon>Tracheophyta</taxon>
        <taxon>Spermatophyta</taxon>
        <taxon>Magnoliopsida</taxon>
        <taxon>Liliopsida</taxon>
        <taxon>Poales</taxon>
        <taxon>Poaceae</taxon>
        <taxon>PACMAD clade</taxon>
        <taxon>Panicoideae</taxon>
        <taxon>Andropogonodae</taxon>
        <taxon>Andropogoneae</taxon>
        <taxon>Saccharinae</taxon>
        <taxon>Miscanthus</taxon>
    </lineage>
</organism>
<comment type="pathway">
    <text evidence="3">Protein modification; protein ubiquitination.</text>
</comment>
<evidence type="ECO:0000256" key="14">
    <source>
        <dbReference type="SAM" id="Phobius"/>
    </source>
</evidence>
<keyword evidence="7" id="KW-0479">Metal-binding</keyword>
<dbReference type="EMBL" id="CAJGYO010000008">
    <property type="protein sequence ID" value="CAD6249409.1"/>
    <property type="molecule type" value="Genomic_DNA"/>
</dbReference>
<evidence type="ECO:0000256" key="3">
    <source>
        <dbReference type="ARBA" id="ARBA00004906"/>
    </source>
</evidence>
<comment type="catalytic activity">
    <reaction evidence="1">
        <text>S-ubiquitinyl-[E2 ubiquitin-conjugating enzyme]-L-cysteine + [acceptor protein]-L-lysine = [E2 ubiquitin-conjugating enzyme]-L-cysteine + N(6)-ubiquitinyl-[acceptor protein]-L-lysine.</text>
        <dbReference type="EC" id="2.3.2.27"/>
    </reaction>
</comment>
<dbReference type="GO" id="GO:0016020">
    <property type="term" value="C:membrane"/>
    <property type="evidence" value="ECO:0007669"/>
    <property type="project" value="UniProtKB-SubCell"/>
</dbReference>
<dbReference type="GO" id="GO:0061630">
    <property type="term" value="F:ubiquitin protein ligase activity"/>
    <property type="evidence" value="ECO:0007669"/>
    <property type="project" value="UniProtKB-EC"/>
</dbReference>
<dbReference type="GO" id="GO:0016567">
    <property type="term" value="P:protein ubiquitination"/>
    <property type="evidence" value="ECO:0007669"/>
    <property type="project" value="InterPro"/>
</dbReference>
<evidence type="ECO:0000256" key="12">
    <source>
        <dbReference type="ARBA" id="ARBA00023136"/>
    </source>
</evidence>
<keyword evidence="8" id="KW-0863">Zinc-finger</keyword>
<evidence type="ECO:0000256" key="10">
    <source>
        <dbReference type="ARBA" id="ARBA00022833"/>
    </source>
</evidence>
<evidence type="ECO:0000313" key="16">
    <source>
        <dbReference type="Proteomes" id="UP000604825"/>
    </source>
</evidence>
<feature type="region of interest" description="Disordered" evidence="13">
    <location>
        <begin position="142"/>
        <end position="178"/>
    </location>
</feature>
<evidence type="ECO:0000256" key="7">
    <source>
        <dbReference type="ARBA" id="ARBA00022723"/>
    </source>
</evidence>
<keyword evidence="10" id="KW-0862">Zinc</keyword>
<accession>A0A811Q002</accession>
<evidence type="ECO:0000256" key="6">
    <source>
        <dbReference type="ARBA" id="ARBA00022692"/>
    </source>
</evidence>
<keyword evidence="9" id="KW-0833">Ubl conjugation pathway</keyword>
<evidence type="ECO:0000256" key="11">
    <source>
        <dbReference type="ARBA" id="ARBA00022989"/>
    </source>
</evidence>
<protein>
    <recommendedName>
        <fullName evidence="4">RING-type E3 ubiquitin transferase</fullName>
        <ecNumber evidence="4">2.3.2.27</ecNumber>
    </recommendedName>
</protein>
<comment type="subcellular location">
    <subcellularLocation>
        <location evidence="2">Membrane</location>
        <topology evidence="2">Single-pass membrane protein</topology>
    </subcellularLocation>
</comment>
<keyword evidence="12 14" id="KW-0472">Membrane</keyword>
<dbReference type="InterPro" id="IPR044600">
    <property type="entry name" value="ATL1/ATL16-like"/>
</dbReference>
<keyword evidence="16" id="KW-1185">Reference proteome</keyword>
<dbReference type="GO" id="GO:0008270">
    <property type="term" value="F:zinc ion binding"/>
    <property type="evidence" value="ECO:0007669"/>
    <property type="project" value="UniProtKB-KW"/>
</dbReference>
<dbReference type="PANTHER" id="PTHR46913:SF1">
    <property type="entry name" value="RING-H2 FINGER PROTEIN ATL16"/>
    <property type="match status" value="1"/>
</dbReference>
<evidence type="ECO:0000256" key="1">
    <source>
        <dbReference type="ARBA" id="ARBA00000900"/>
    </source>
</evidence>
<sequence>MDARSPPCAAACRHASRHAIAAGSARNESNDDYGQGQQVHINTAMIVLLAAVITVFVFIAFFTVYLRHCTGYAARSDDDGRAMPNFDAFISWSRRQRWPRWLDAEVVEDFPTMKYAKAKAMRVDKRRRTRKARVCLGEFEDEERLELPPKCSTPSTGSASASGSPPRHLPRLPLQPRP</sequence>
<evidence type="ECO:0000256" key="4">
    <source>
        <dbReference type="ARBA" id="ARBA00012483"/>
    </source>
</evidence>
<feature type="compositionally biased region" description="Low complexity" evidence="13">
    <location>
        <begin position="152"/>
        <end position="172"/>
    </location>
</feature>
<keyword evidence="6 14" id="KW-0812">Transmembrane</keyword>
<comment type="caution">
    <text evidence="15">The sequence shown here is derived from an EMBL/GenBank/DDBJ whole genome shotgun (WGS) entry which is preliminary data.</text>
</comment>
<name>A0A811Q002_9POAL</name>
<feature type="transmembrane region" description="Helical" evidence="14">
    <location>
        <begin position="44"/>
        <end position="66"/>
    </location>
</feature>
<dbReference type="Proteomes" id="UP000604825">
    <property type="component" value="Unassembled WGS sequence"/>
</dbReference>
<evidence type="ECO:0000256" key="13">
    <source>
        <dbReference type="SAM" id="MobiDB-lite"/>
    </source>
</evidence>
<evidence type="ECO:0000256" key="9">
    <source>
        <dbReference type="ARBA" id="ARBA00022786"/>
    </source>
</evidence>
<evidence type="ECO:0000313" key="15">
    <source>
        <dbReference type="EMBL" id="CAD6249409.1"/>
    </source>
</evidence>
<dbReference type="AlphaFoldDB" id="A0A811Q002"/>
<proteinExistence type="predicted"/>
<keyword evidence="11 14" id="KW-1133">Transmembrane helix</keyword>
<evidence type="ECO:0000256" key="2">
    <source>
        <dbReference type="ARBA" id="ARBA00004167"/>
    </source>
</evidence>
<keyword evidence="5" id="KW-0808">Transferase</keyword>
<gene>
    <name evidence="15" type="ORF">NCGR_LOCUS33236</name>
</gene>